<evidence type="ECO:0000313" key="3">
    <source>
        <dbReference type="Proteomes" id="UP001162131"/>
    </source>
</evidence>
<dbReference type="PANTHER" id="PTHR23084">
    <property type="entry name" value="PHOSPHATIDYLINOSITOL-4-PHOSPHATE 5-KINASE RELATED"/>
    <property type="match status" value="1"/>
</dbReference>
<accession>A0AAU9JA43</accession>
<protein>
    <recommendedName>
        <fullName evidence="4">MORN repeat protein</fullName>
    </recommendedName>
</protein>
<dbReference type="SUPFAM" id="SSF82185">
    <property type="entry name" value="Histone H3 K4-specific methyltransferase SET7/9 N-terminal domain"/>
    <property type="match status" value="2"/>
</dbReference>
<dbReference type="Proteomes" id="UP001162131">
    <property type="component" value="Unassembled WGS sequence"/>
</dbReference>
<dbReference type="AlphaFoldDB" id="A0AAU9JA43"/>
<organism evidence="2 3">
    <name type="scientific">Blepharisma stoltei</name>
    <dbReference type="NCBI Taxonomy" id="1481888"/>
    <lineage>
        <taxon>Eukaryota</taxon>
        <taxon>Sar</taxon>
        <taxon>Alveolata</taxon>
        <taxon>Ciliophora</taxon>
        <taxon>Postciliodesmatophora</taxon>
        <taxon>Heterotrichea</taxon>
        <taxon>Heterotrichida</taxon>
        <taxon>Blepharismidae</taxon>
        <taxon>Blepharisma</taxon>
    </lineage>
</organism>
<reference evidence="2" key="1">
    <citation type="submission" date="2021-09" db="EMBL/GenBank/DDBJ databases">
        <authorList>
            <consortium name="AG Swart"/>
            <person name="Singh M."/>
            <person name="Singh A."/>
            <person name="Seah K."/>
            <person name="Emmerich C."/>
        </authorList>
    </citation>
    <scope>NUCLEOTIDE SEQUENCE</scope>
    <source>
        <strain evidence="2">ATCC30299</strain>
    </source>
</reference>
<sequence>MGNVSGICSKPAPKFIEEQVSLYESADLDRLTMKFDEITQNPSIADLENEFGPFQFEYNYYIEIERGFNRVECNYEDNNQVMRYISEGPLLGKDEKGTWIYIGECLINSKVRDGRGYLVYIEEKSKFQGYFKDDKINGRGRLCSPEKILEGDWYDGRLYGEGKEKSRDKSSYKGSYKDGLYDGLGKSEHSDGSEYSGEFLRGERHGYGEYNWNDGSVYQGDWREGKFHGIGKYTDSMGNIYEGGWKDNRMNGYGEYAWADGRKYRGNYVDDKKHGYGEFYWPDGQVCRGNWINGKQHGKGEYRNNGNNKVGTWHHGVFVSWD</sequence>
<dbReference type="EMBL" id="CAJZBQ010000035">
    <property type="protein sequence ID" value="CAG9323827.1"/>
    <property type="molecule type" value="Genomic_DNA"/>
</dbReference>
<dbReference type="Pfam" id="PF02493">
    <property type="entry name" value="MORN"/>
    <property type="match status" value="8"/>
</dbReference>
<gene>
    <name evidence="2" type="ORF">BSTOLATCC_MIC34863</name>
</gene>
<keyword evidence="1" id="KW-0677">Repeat</keyword>
<evidence type="ECO:0000313" key="2">
    <source>
        <dbReference type="EMBL" id="CAG9323827.1"/>
    </source>
</evidence>
<dbReference type="PANTHER" id="PTHR23084:SF263">
    <property type="entry name" value="MORN REPEAT-CONTAINING PROTEIN 1"/>
    <property type="match status" value="1"/>
</dbReference>
<comment type="caution">
    <text evidence="2">The sequence shown here is derived from an EMBL/GenBank/DDBJ whole genome shotgun (WGS) entry which is preliminary data.</text>
</comment>
<dbReference type="InterPro" id="IPR003409">
    <property type="entry name" value="MORN"/>
</dbReference>
<keyword evidence="3" id="KW-1185">Reference proteome</keyword>
<evidence type="ECO:0000256" key="1">
    <source>
        <dbReference type="ARBA" id="ARBA00022737"/>
    </source>
</evidence>
<dbReference type="SMART" id="SM00698">
    <property type="entry name" value="MORN"/>
    <property type="match status" value="7"/>
</dbReference>
<dbReference type="Gene3D" id="2.20.110.10">
    <property type="entry name" value="Histone H3 K4-specific methyltransferase SET7/9 N-terminal domain"/>
    <property type="match status" value="3"/>
</dbReference>
<evidence type="ECO:0008006" key="4">
    <source>
        <dbReference type="Google" id="ProtNLM"/>
    </source>
</evidence>
<name>A0AAU9JA43_9CILI</name>
<proteinExistence type="predicted"/>